<evidence type="ECO:0000313" key="6">
    <source>
        <dbReference type="Proteomes" id="UP000220106"/>
    </source>
</evidence>
<gene>
    <name evidence="5" type="ORF">CN689_18155</name>
    <name evidence="4" type="ORF">DTO10_02090</name>
</gene>
<dbReference type="InterPro" id="IPR002068">
    <property type="entry name" value="A-crystallin/Hsp20_dom"/>
</dbReference>
<evidence type="ECO:0000259" key="3">
    <source>
        <dbReference type="PROSITE" id="PS01031"/>
    </source>
</evidence>
<dbReference type="AlphaFoldDB" id="A0AAX0S1F3"/>
<dbReference type="CDD" id="cd06464">
    <property type="entry name" value="ACD_sHsps-like"/>
    <property type="match status" value="1"/>
</dbReference>
<comment type="similarity">
    <text evidence="1 2">Belongs to the small heat shock protein (HSP20) family.</text>
</comment>
<feature type="domain" description="SHSP" evidence="3">
    <location>
        <begin position="44"/>
        <end position="154"/>
    </location>
</feature>
<dbReference type="EMBL" id="NUEQ01000032">
    <property type="protein sequence ID" value="PEJ31210.1"/>
    <property type="molecule type" value="Genomic_DNA"/>
</dbReference>
<protein>
    <submittedName>
        <fullName evidence="5">Heat-shock protein Hsp20</fullName>
    </submittedName>
    <submittedName>
        <fullName evidence="4">Hsp20/alpha crystallin family protein</fullName>
    </submittedName>
</protein>
<organism evidence="5 6">
    <name type="scientific">Peribacillus butanolivorans</name>
    <dbReference type="NCBI Taxonomy" id="421767"/>
    <lineage>
        <taxon>Bacteria</taxon>
        <taxon>Bacillati</taxon>
        <taxon>Bacillota</taxon>
        <taxon>Bacilli</taxon>
        <taxon>Bacillales</taxon>
        <taxon>Bacillaceae</taxon>
        <taxon>Peribacillus</taxon>
    </lineage>
</organism>
<name>A0AAX0S1F3_9BACI</name>
<evidence type="ECO:0000256" key="2">
    <source>
        <dbReference type="RuleBase" id="RU003616"/>
    </source>
</evidence>
<dbReference type="Proteomes" id="UP000220106">
    <property type="component" value="Unassembled WGS sequence"/>
</dbReference>
<dbReference type="RefSeq" id="WP_098176855.1">
    <property type="nucleotide sequence ID" value="NZ_CP050509.1"/>
</dbReference>
<evidence type="ECO:0000313" key="4">
    <source>
        <dbReference type="EMBL" id="AXN37303.1"/>
    </source>
</evidence>
<reference evidence="4 7" key="2">
    <citation type="submission" date="2018-07" db="EMBL/GenBank/DDBJ databases">
        <title>The molecular basis for the intramolecular migration of carboxyl group in the catabolism of para-hydroxybenzoate via gentisate.</title>
        <authorList>
            <person name="Zhao H."/>
            <person name="Xu Y."/>
            <person name="Lin S."/>
            <person name="Spain J.C."/>
            <person name="Zhou N.-Y."/>
        </authorList>
    </citation>
    <scope>NUCLEOTIDE SEQUENCE [LARGE SCALE GENOMIC DNA]</scope>
    <source>
        <strain evidence="4 7">PHB-7a</strain>
    </source>
</reference>
<dbReference type="KEGG" id="pbut:DTO10_02090"/>
<reference evidence="5 6" key="1">
    <citation type="submission" date="2017-09" db="EMBL/GenBank/DDBJ databases">
        <title>Large-scale bioinformatics analysis of Bacillus genomes uncovers conserved roles of natural products in bacterial physiology.</title>
        <authorList>
            <consortium name="Agbiome Team Llc"/>
            <person name="Bleich R.M."/>
            <person name="Kirk G.J."/>
            <person name="Santa Maria K.C."/>
            <person name="Allen S.E."/>
            <person name="Farag S."/>
            <person name="Shank E.A."/>
            <person name="Bowers A."/>
        </authorList>
    </citation>
    <scope>NUCLEOTIDE SEQUENCE [LARGE SCALE GENOMIC DNA]</scope>
    <source>
        <strain evidence="5 6">AFS003229</strain>
    </source>
</reference>
<sequence length="154" mass="17481">MTSSEKNNNHKGRNEPFTHFIHKMDRLFSERPKGMLQSLDDFFSSAKERSFPVDLHETNSEYILTASLPGIARSQISIDLLTQAVTISANHVDSLATQHKTQGMFQKDLSASRLSRTISFPKPINERKVTARHRDGILTLHLPKVKGNRIEIND</sequence>
<keyword evidence="7" id="KW-1185">Reference proteome</keyword>
<dbReference type="Pfam" id="PF00011">
    <property type="entry name" value="HSP20"/>
    <property type="match status" value="1"/>
</dbReference>
<evidence type="ECO:0000313" key="7">
    <source>
        <dbReference type="Proteomes" id="UP000260457"/>
    </source>
</evidence>
<dbReference type="InterPro" id="IPR008978">
    <property type="entry name" value="HSP20-like_chaperone"/>
</dbReference>
<accession>A0AAX0S1F3</accession>
<proteinExistence type="inferred from homology"/>
<dbReference type="Gene3D" id="2.60.40.790">
    <property type="match status" value="1"/>
</dbReference>
<dbReference type="SUPFAM" id="SSF49764">
    <property type="entry name" value="HSP20-like chaperones"/>
    <property type="match status" value="1"/>
</dbReference>
<dbReference type="PROSITE" id="PS01031">
    <property type="entry name" value="SHSP"/>
    <property type="match status" value="1"/>
</dbReference>
<dbReference type="Proteomes" id="UP000260457">
    <property type="component" value="Chromosome"/>
</dbReference>
<evidence type="ECO:0000313" key="5">
    <source>
        <dbReference type="EMBL" id="PEJ31210.1"/>
    </source>
</evidence>
<evidence type="ECO:0000256" key="1">
    <source>
        <dbReference type="PROSITE-ProRule" id="PRU00285"/>
    </source>
</evidence>
<dbReference type="EMBL" id="CP030926">
    <property type="protein sequence ID" value="AXN37303.1"/>
    <property type="molecule type" value="Genomic_DNA"/>
</dbReference>